<comment type="caution">
    <text evidence="17">The sequence shown here is derived from an EMBL/GenBank/DDBJ whole genome shotgun (WGS) entry which is preliminary data.</text>
</comment>
<keyword evidence="5 12" id="KW-0227">DNA damage</keyword>
<dbReference type="SMART" id="SM00487">
    <property type="entry name" value="DEXDc"/>
    <property type="match status" value="1"/>
</dbReference>
<evidence type="ECO:0000256" key="12">
    <source>
        <dbReference type="HAMAP-Rule" id="MF_00204"/>
    </source>
</evidence>
<dbReference type="Proteomes" id="UP000034543">
    <property type="component" value="Unassembled WGS sequence"/>
</dbReference>
<evidence type="ECO:0000313" key="17">
    <source>
        <dbReference type="EMBL" id="KKS84688.1"/>
    </source>
</evidence>
<dbReference type="Pfam" id="PF02151">
    <property type="entry name" value="UVR"/>
    <property type="match status" value="1"/>
</dbReference>
<evidence type="ECO:0000256" key="3">
    <source>
        <dbReference type="ARBA" id="ARBA00022490"/>
    </source>
</evidence>
<comment type="similarity">
    <text evidence="2 12 13">Belongs to the UvrB family.</text>
</comment>
<dbReference type="GO" id="GO:0005524">
    <property type="term" value="F:ATP binding"/>
    <property type="evidence" value="ECO:0007669"/>
    <property type="project" value="UniProtKB-UniRule"/>
</dbReference>
<feature type="domain" description="UVR" evidence="14">
    <location>
        <begin position="673"/>
        <end position="708"/>
    </location>
</feature>
<dbReference type="NCBIfam" id="NF003673">
    <property type="entry name" value="PRK05298.1"/>
    <property type="match status" value="1"/>
</dbReference>
<comment type="subcellular location">
    <subcellularLocation>
        <location evidence="1 12 13">Cytoplasm</location>
    </subcellularLocation>
</comment>
<dbReference type="InterPro" id="IPR024759">
    <property type="entry name" value="UvrB_YAD/RRR_dom"/>
</dbReference>
<sequence>MRMDFQLISDYQPTGDQPQAITTLTKNINQGISEQVLLGVTGSGKTFTMANVVAQLNRPTLVISHNKTLAAQLYQEFKSFFPKNAVSYFVSYYDYYQPEAYIPQSDTYIEKETEINEEIDKLRLAATTNLLTRKDTLIVSSVSCIYNIGSPKEYGSFILEMRSGMEVTRESILARLVNLQYERSDYGFHRGTFRVRGDTLDLFPAYADTAVRIEHDGKRVTKLRKIDPLTGNTIEELSLYVLYPAKHYMTDPQQNKAVFKVIEADLEQQIQLFKSHQKLLEAQRIQQKVRFDLEMIQELGYVNGIENYSRYFDGRNPGDAPYTLFDYYQETYGNEWLLIIDESHMTVPQIRGMYNGDRARKEVLVNFGFRLPAALDNRPLRFDEFLRRIPQTVYVSATPAQWEVERAQHNATTIQQLNNRAIEQSVVGAKKSLTVENGGAQNIPAVIEQLIRPTGLIDPEVTIRPVGNQVANLEIEIRATISNGQRVLVTTLTKRMAEDLSTFLEEKGIKVHYLHSDVLTLERSDILDDLRAGKYDVIVGINLLREGLDLPEVSLVAILDADKEGFLRSEVSLIQTMGRAARHVSGRVIMYADVVTGSMQRAIAEVKRRREIQLAYNQKHNITPTGISKPIRDKLVTTEETVDDPVFGSTKRKSDERKLLEIKDESLTPQDAKRLIKKLETEMRHAAANLDFEFAAELRDRIRELKQSSML</sequence>
<dbReference type="InterPro" id="IPR014001">
    <property type="entry name" value="Helicase_ATP-bd"/>
</dbReference>
<reference evidence="17 18" key="1">
    <citation type="journal article" date="2015" name="Nature">
        <title>rRNA introns, odd ribosomes, and small enigmatic genomes across a large radiation of phyla.</title>
        <authorList>
            <person name="Brown C.T."/>
            <person name="Hug L.A."/>
            <person name="Thomas B.C."/>
            <person name="Sharon I."/>
            <person name="Castelle C.J."/>
            <person name="Singh A."/>
            <person name="Wilkins M.J."/>
            <person name="Williams K.H."/>
            <person name="Banfield J.F."/>
        </authorList>
    </citation>
    <scope>NUCLEOTIDE SEQUENCE [LARGE SCALE GENOMIC DNA]</scope>
</reference>
<keyword evidence="6 12" id="KW-0228">DNA excision</keyword>
<dbReference type="HAMAP" id="MF_00204">
    <property type="entry name" value="UvrB"/>
    <property type="match status" value="1"/>
</dbReference>
<organism evidence="17 18">
    <name type="scientific">Candidatus Gottesmanbacteria bacterium GW2011_GWA1_43_11</name>
    <dbReference type="NCBI Taxonomy" id="1618436"/>
    <lineage>
        <taxon>Bacteria</taxon>
        <taxon>Candidatus Gottesmaniibacteriota</taxon>
    </lineage>
</organism>
<dbReference type="Pfam" id="PF12344">
    <property type="entry name" value="UvrB"/>
    <property type="match status" value="1"/>
</dbReference>
<dbReference type="Pfam" id="PF04851">
    <property type="entry name" value="ResIII"/>
    <property type="match status" value="1"/>
</dbReference>
<dbReference type="SMART" id="SM00490">
    <property type="entry name" value="HELICc"/>
    <property type="match status" value="1"/>
</dbReference>
<dbReference type="InterPro" id="IPR036876">
    <property type="entry name" value="UVR_dom_sf"/>
</dbReference>
<comment type="subunit">
    <text evidence="10 12 13">Forms a heterotetramer with UvrA during the search for lesions. Interacts with UvrC in an incision complex.</text>
</comment>
<dbReference type="STRING" id="1618436.UV59_C0015G0011"/>
<evidence type="ECO:0000313" key="18">
    <source>
        <dbReference type="Proteomes" id="UP000034543"/>
    </source>
</evidence>
<dbReference type="Gene3D" id="3.40.50.300">
    <property type="entry name" value="P-loop containing nucleotide triphosphate hydrolases"/>
    <property type="match status" value="3"/>
</dbReference>
<keyword evidence="12 13" id="KW-0742">SOS response</keyword>
<feature type="domain" description="Helicase ATP-binding" evidence="15">
    <location>
        <begin position="26"/>
        <end position="183"/>
    </location>
</feature>
<evidence type="ECO:0000256" key="10">
    <source>
        <dbReference type="ARBA" id="ARBA00026033"/>
    </source>
</evidence>
<evidence type="ECO:0000256" key="6">
    <source>
        <dbReference type="ARBA" id="ARBA00022769"/>
    </source>
</evidence>
<comment type="domain">
    <text evidence="12">The beta-hairpin motif is involved in DNA binding.</text>
</comment>
<dbReference type="GO" id="GO:0009432">
    <property type="term" value="P:SOS response"/>
    <property type="evidence" value="ECO:0007669"/>
    <property type="project" value="UniProtKB-UniRule"/>
</dbReference>
<dbReference type="InterPro" id="IPR001943">
    <property type="entry name" value="UVR_dom"/>
</dbReference>
<evidence type="ECO:0000256" key="9">
    <source>
        <dbReference type="ARBA" id="ARBA00023204"/>
    </source>
</evidence>
<dbReference type="Pfam" id="PF17757">
    <property type="entry name" value="UvrB_inter"/>
    <property type="match status" value="1"/>
</dbReference>
<dbReference type="CDD" id="cd17916">
    <property type="entry name" value="DEXHc_UvrB"/>
    <property type="match status" value="1"/>
</dbReference>
<protein>
    <recommendedName>
        <fullName evidence="11 12">UvrABC system protein B</fullName>
        <shortName evidence="12">Protein UvrB</shortName>
    </recommendedName>
    <alternativeName>
        <fullName evidence="12">Excinuclease ABC subunit B</fullName>
    </alternativeName>
</protein>
<dbReference type="PANTHER" id="PTHR24029:SF0">
    <property type="entry name" value="UVRABC SYSTEM PROTEIN B"/>
    <property type="match status" value="1"/>
</dbReference>
<feature type="domain" description="Helicase C-terminal" evidence="16">
    <location>
        <begin position="472"/>
        <end position="631"/>
    </location>
</feature>
<comment type="function">
    <text evidence="12">The UvrABC repair system catalyzes the recognition and processing of DNA lesions. A damage recognition complex composed of 2 UvrA and 2 UvrB subunits scans DNA for abnormalities. Upon binding of the UvrA(2)B(2) complex to a putative damaged site, the DNA wraps around one UvrB monomer. DNA wrap is dependent on ATP binding by UvrB and probably causes local melting of the DNA helix, facilitating insertion of UvrB beta-hairpin between the DNA strands. Then UvrB probes one DNA strand for the presence of a lesion. If a lesion is found the UvrA subunits dissociate and the UvrB-DNA preincision complex is formed. This complex is subsequently bound by UvrC and the second UvrB is released. If no lesion is found, the DNA wraps around the other UvrB subunit that will check the other stand for damage.</text>
</comment>
<feature type="binding site" evidence="12">
    <location>
        <begin position="39"/>
        <end position="46"/>
    </location>
    <ligand>
        <name>ATP</name>
        <dbReference type="ChEBI" id="CHEBI:30616"/>
    </ligand>
</feature>
<dbReference type="InterPro" id="IPR041471">
    <property type="entry name" value="UvrB_inter"/>
</dbReference>
<dbReference type="InterPro" id="IPR004807">
    <property type="entry name" value="UvrB"/>
</dbReference>
<dbReference type="SUPFAM" id="SSF46600">
    <property type="entry name" value="C-terminal UvrC-binding domain of UvrB"/>
    <property type="match status" value="1"/>
</dbReference>
<dbReference type="InterPro" id="IPR006935">
    <property type="entry name" value="Helicase/UvrB_N"/>
</dbReference>
<keyword evidence="3 12" id="KW-0963">Cytoplasm</keyword>
<dbReference type="GO" id="GO:0005737">
    <property type="term" value="C:cytoplasm"/>
    <property type="evidence" value="ECO:0007669"/>
    <property type="project" value="UniProtKB-SubCell"/>
</dbReference>
<dbReference type="PANTHER" id="PTHR24029">
    <property type="entry name" value="UVRABC SYSTEM PROTEIN B"/>
    <property type="match status" value="1"/>
</dbReference>
<accession>A0A0G1FCU9</accession>
<keyword evidence="7 12" id="KW-0067">ATP-binding</keyword>
<evidence type="ECO:0000256" key="7">
    <source>
        <dbReference type="ARBA" id="ARBA00022840"/>
    </source>
</evidence>
<evidence type="ECO:0000259" key="14">
    <source>
        <dbReference type="PROSITE" id="PS50151"/>
    </source>
</evidence>
<dbReference type="PATRIC" id="fig|1618436.3.peg.811"/>
<evidence type="ECO:0000259" key="15">
    <source>
        <dbReference type="PROSITE" id="PS51192"/>
    </source>
</evidence>
<dbReference type="CDD" id="cd18790">
    <property type="entry name" value="SF2_C_UvrB"/>
    <property type="match status" value="1"/>
</dbReference>
<gene>
    <name evidence="12" type="primary">uvrB</name>
    <name evidence="17" type="ORF">UV59_C0015G0011</name>
</gene>
<evidence type="ECO:0000256" key="1">
    <source>
        <dbReference type="ARBA" id="ARBA00004496"/>
    </source>
</evidence>
<dbReference type="GO" id="GO:0006289">
    <property type="term" value="P:nucleotide-excision repair"/>
    <property type="evidence" value="ECO:0007669"/>
    <property type="project" value="UniProtKB-UniRule"/>
</dbReference>
<evidence type="ECO:0000259" key="16">
    <source>
        <dbReference type="PROSITE" id="PS51194"/>
    </source>
</evidence>
<evidence type="ECO:0000256" key="2">
    <source>
        <dbReference type="ARBA" id="ARBA00008533"/>
    </source>
</evidence>
<evidence type="ECO:0000256" key="4">
    <source>
        <dbReference type="ARBA" id="ARBA00022741"/>
    </source>
</evidence>
<dbReference type="GO" id="GO:0003677">
    <property type="term" value="F:DNA binding"/>
    <property type="evidence" value="ECO:0007669"/>
    <property type="project" value="UniProtKB-UniRule"/>
</dbReference>
<keyword evidence="8 12" id="KW-0267">Excision nuclease</keyword>
<name>A0A0G1FCU9_9BACT</name>
<evidence type="ECO:0000256" key="5">
    <source>
        <dbReference type="ARBA" id="ARBA00022763"/>
    </source>
</evidence>
<keyword evidence="4 12" id="KW-0547">Nucleotide-binding</keyword>
<dbReference type="InterPro" id="IPR027417">
    <property type="entry name" value="P-loop_NTPase"/>
</dbReference>
<dbReference type="GO" id="GO:0016887">
    <property type="term" value="F:ATP hydrolysis activity"/>
    <property type="evidence" value="ECO:0007669"/>
    <property type="project" value="InterPro"/>
</dbReference>
<dbReference type="PROSITE" id="PS50151">
    <property type="entry name" value="UVR"/>
    <property type="match status" value="1"/>
</dbReference>
<evidence type="ECO:0000256" key="11">
    <source>
        <dbReference type="ARBA" id="ARBA00029504"/>
    </source>
</evidence>
<evidence type="ECO:0000256" key="8">
    <source>
        <dbReference type="ARBA" id="ARBA00022881"/>
    </source>
</evidence>
<dbReference type="Gene3D" id="4.10.860.10">
    <property type="entry name" value="UVR domain"/>
    <property type="match status" value="1"/>
</dbReference>
<dbReference type="Pfam" id="PF00271">
    <property type="entry name" value="Helicase_C"/>
    <property type="match status" value="1"/>
</dbReference>
<evidence type="ECO:0000256" key="13">
    <source>
        <dbReference type="RuleBase" id="RU003587"/>
    </source>
</evidence>
<feature type="short sequence motif" description="Beta-hairpin" evidence="12">
    <location>
        <begin position="92"/>
        <end position="115"/>
    </location>
</feature>
<dbReference type="AlphaFoldDB" id="A0A0G1FCU9"/>
<dbReference type="GO" id="GO:0009381">
    <property type="term" value="F:excinuclease ABC activity"/>
    <property type="evidence" value="ECO:0007669"/>
    <property type="project" value="UniProtKB-UniRule"/>
</dbReference>
<proteinExistence type="inferred from homology"/>
<keyword evidence="9 12" id="KW-0234">DNA repair</keyword>
<dbReference type="SUPFAM" id="SSF52540">
    <property type="entry name" value="P-loop containing nucleoside triphosphate hydrolases"/>
    <property type="match status" value="2"/>
</dbReference>
<dbReference type="InterPro" id="IPR001650">
    <property type="entry name" value="Helicase_C-like"/>
</dbReference>
<dbReference type="PROSITE" id="PS51192">
    <property type="entry name" value="HELICASE_ATP_BIND_1"/>
    <property type="match status" value="1"/>
</dbReference>
<dbReference type="PROSITE" id="PS51194">
    <property type="entry name" value="HELICASE_CTER"/>
    <property type="match status" value="1"/>
</dbReference>
<dbReference type="EMBL" id="LCFB01000015">
    <property type="protein sequence ID" value="KKS84688.1"/>
    <property type="molecule type" value="Genomic_DNA"/>
</dbReference>
<dbReference type="GO" id="GO:0009380">
    <property type="term" value="C:excinuclease repair complex"/>
    <property type="evidence" value="ECO:0007669"/>
    <property type="project" value="InterPro"/>
</dbReference>